<reference evidence="10" key="1">
    <citation type="submission" date="2025-08" db="UniProtKB">
        <authorList>
            <consortium name="Ensembl"/>
        </authorList>
    </citation>
    <scope>IDENTIFICATION</scope>
</reference>
<evidence type="ECO:0000256" key="1">
    <source>
        <dbReference type="ARBA" id="ARBA00007744"/>
    </source>
</evidence>
<feature type="compositionally biased region" description="Basic residues" evidence="6">
    <location>
        <begin position="68"/>
        <end position="78"/>
    </location>
</feature>
<feature type="region of interest" description="Disordered" evidence="6">
    <location>
        <begin position="48"/>
        <end position="96"/>
    </location>
</feature>
<feature type="compositionally biased region" description="Basic and acidic residues" evidence="6">
    <location>
        <begin position="160"/>
        <end position="184"/>
    </location>
</feature>
<evidence type="ECO:0000256" key="4">
    <source>
        <dbReference type="ARBA" id="ARBA00022990"/>
    </source>
</evidence>
<dbReference type="GeneTree" id="ENSGT00940000154098"/>
<feature type="transmembrane region" description="Helical" evidence="7">
    <location>
        <begin position="408"/>
        <end position="426"/>
    </location>
</feature>
<dbReference type="CDD" id="cd12940">
    <property type="entry name" value="LEM_LAP2_LEMD1"/>
    <property type="match status" value="1"/>
</dbReference>
<feature type="domain" description="LEM" evidence="8">
    <location>
        <begin position="90"/>
        <end position="134"/>
    </location>
</feature>
<evidence type="ECO:0000256" key="6">
    <source>
        <dbReference type="SAM" id="MobiDB-lite"/>
    </source>
</evidence>
<reference evidence="10" key="2">
    <citation type="submission" date="2025-09" db="UniProtKB">
        <authorList>
            <consortium name="Ensembl"/>
        </authorList>
    </citation>
    <scope>IDENTIFICATION</scope>
</reference>
<dbReference type="PANTHER" id="PTHR12019">
    <property type="entry name" value="LAMINA-ASSOCIATED POLYPEPTIDE THYMOPOIETIN"/>
    <property type="match status" value="1"/>
</dbReference>
<keyword evidence="3" id="KW-0597">Phosphoprotein</keyword>
<dbReference type="AlphaFoldDB" id="A0A8C5PQE1"/>
<feature type="compositionally biased region" description="Low complexity" evidence="6">
    <location>
        <begin position="148"/>
        <end position="159"/>
    </location>
</feature>
<dbReference type="PROSITE" id="PS50955">
    <property type="entry name" value="LEM_LIKE"/>
    <property type="match status" value="1"/>
</dbReference>
<dbReference type="Gene3D" id="1.10.720.40">
    <property type="match status" value="2"/>
</dbReference>
<sequence>MPEFLEDPSALTKDKLKTELLANNVSLPSGEQRKDVYVQLYLKHLTARNRGTPDFSSDEEKESTPMRGRGRPPGKKATKKTDKPRPEETGLEATDLSNEALKDELIKYGVVPGPIISSTRKVYEQRLLKLKEQASVATPLPLVADVSTTGNNNKQNGNTDSEHYSDNEEEPKIELAFEKREPLRGKAKAQVTLRNRKPEQAESISEDVISEPALTPAPPKSGRLQAVSKESTRISRRTPRKRDVTADSLAFDADISVTASNTETIMPSSNQMTGYTIHENFETRQVPNQSFKHTETLLSVSDYSDFARRTPKKQLMNEKVVEKTFLEEKRADRDVLKEMFPLEISTPTGISASCRRPIRGAAGRPLSHSDSVIEERYTSKYLSSKYTPVVEVKAAPPVNVKSGRSVPIWIKILLFVIVAVFSFLVYQAMESNEVNPFTNYLKGSSESSKIEN</sequence>
<dbReference type="InterPro" id="IPR003887">
    <property type="entry name" value="LEM_dom"/>
</dbReference>
<comment type="similarity">
    <text evidence="1">Belongs to the LEM family.</text>
</comment>
<evidence type="ECO:0000259" key="8">
    <source>
        <dbReference type="PROSITE" id="PS50954"/>
    </source>
</evidence>
<dbReference type="InterPro" id="IPR051656">
    <property type="entry name" value="LEM_domain"/>
</dbReference>
<evidence type="ECO:0000256" key="3">
    <source>
        <dbReference type="ARBA" id="ARBA00022553"/>
    </source>
</evidence>
<keyword evidence="7" id="KW-0812">Transmembrane</keyword>
<evidence type="ECO:0000256" key="2">
    <source>
        <dbReference type="ARBA" id="ARBA00022481"/>
    </source>
</evidence>
<dbReference type="Proteomes" id="UP000694569">
    <property type="component" value="Unplaced"/>
</dbReference>
<dbReference type="FunFam" id="1.10.720.40:FF:000001">
    <property type="entry name" value="LEM domain containing 2, isoform CRA_a"/>
    <property type="match status" value="2"/>
</dbReference>
<dbReference type="PROSITE" id="PS50954">
    <property type="entry name" value="LEM"/>
    <property type="match status" value="1"/>
</dbReference>
<name>A0A8C5PQE1_9ANUR</name>
<keyword evidence="4" id="KW-0007">Acetylation</keyword>
<keyword evidence="2" id="KW-0488">Methylation</keyword>
<organism evidence="10 11">
    <name type="scientific">Leptobrachium leishanense</name>
    <name type="common">Leishan spiny toad</name>
    <dbReference type="NCBI Taxonomy" id="445787"/>
    <lineage>
        <taxon>Eukaryota</taxon>
        <taxon>Metazoa</taxon>
        <taxon>Chordata</taxon>
        <taxon>Craniata</taxon>
        <taxon>Vertebrata</taxon>
        <taxon>Euteleostomi</taxon>
        <taxon>Amphibia</taxon>
        <taxon>Batrachia</taxon>
        <taxon>Anura</taxon>
        <taxon>Pelobatoidea</taxon>
        <taxon>Megophryidae</taxon>
        <taxon>Leptobrachium</taxon>
    </lineage>
</organism>
<evidence type="ECO:0000313" key="10">
    <source>
        <dbReference type="Ensembl" id="ENSLLEP00000026315.1"/>
    </source>
</evidence>
<proteinExistence type="inferred from homology"/>
<dbReference type="PANTHER" id="PTHR12019:SF9">
    <property type="entry name" value="THYMOPOIETIN"/>
    <property type="match status" value="1"/>
</dbReference>
<dbReference type="InterPro" id="IPR011015">
    <property type="entry name" value="LEM/LEM-like_dom_sf"/>
</dbReference>
<dbReference type="CDD" id="cd12935">
    <property type="entry name" value="LEM_like"/>
    <property type="match status" value="1"/>
</dbReference>
<dbReference type="Pfam" id="PF08198">
    <property type="entry name" value="Thymopoietin"/>
    <property type="match status" value="1"/>
</dbReference>
<evidence type="ECO:0000313" key="11">
    <source>
        <dbReference type="Proteomes" id="UP000694569"/>
    </source>
</evidence>
<dbReference type="GO" id="GO:0005635">
    <property type="term" value="C:nuclear envelope"/>
    <property type="evidence" value="ECO:0007669"/>
    <property type="project" value="UniProtKB-ARBA"/>
</dbReference>
<protein>
    <submittedName>
        <fullName evidence="10">Thymopoietin</fullName>
    </submittedName>
</protein>
<dbReference type="Pfam" id="PF03020">
    <property type="entry name" value="LEM"/>
    <property type="match status" value="1"/>
</dbReference>
<keyword evidence="5" id="KW-0238">DNA-binding</keyword>
<evidence type="ECO:0000259" key="9">
    <source>
        <dbReference type="PROSITE" id="PS50955"/>
    </source>
</evidence>
<dbReference type="InterPro" id="IPR013146">
    <property type="entry name" value="LEM-like_dom"/>
</dbReference>
<dbReference type="SMART" id="SM00540">
    <property type="entry name" value="LEM"/>
    <property type="match status" value="1"/>
</dbReference>
<gene>
    <name evidence="10" type="primary">TMPO</name>
</gene>
<evidence type="ECO:0000256" key="7">
    <source>
        <dbReference type="SAM" id="Phobius"/>
    </source>
</evidence>
<accession>A0A8C5PQE1</accession>
<dbReference type="SMART" id="SM01261">
    <property type="entry name" value="Thymopoietin"/>
    <property type="match status" value="1"/>
</dbReference>
<evidence type="ECO:0000256" key="5">
    <source>
        <dbReference type="ARBA" id="ARBA00023125"/>
    </source>
</evidence>
<dbReference type="GO" id="GO:0003677">
    <property type="term" value="F:DNA binding"/>
    <property type="evidence" value="ECO:0007669"/>
    <property type="project" value="UniProtKB-KW"/>
</dbReference>
<dbReference type="SUPFAM" id="SSF63451">
    <property type="entry name" value="LEM domain"/>
    <property type="match status" value="2"/>
</dbReference>
<dbReference type="Ensembl" id="ENSLLET00000027323.1">
    <property type="protein sequence ID" value="ENSLLEP00000026315.1"/>
    <property type="gene ID" value="ENSLLEG00000016633.1"/>
</dbReference>
<feature type="domain" description="LEM-like" evidence="9">
    <location>
        <begin position="5"/>
        <end position="48"/>
    </location>
</feature>
<keyword evidence="11" id="KW-1185">Reference proteome</keyword>
<feature type="compositionally biased region" description="Basic and acidic residues" evidence="6">
    <location>
        <begin position="79"/>
        <end position="88"/>
    </location>
</feature>
<keyword evidence="7" id="KW-1133">Transmembrane helix</keyword>
<feature type="region of interest" description="Disordered" evidence="6">
    <location>
        <begin position="146"/>
        <end position="243"/>
    </location>
</feature>
<keyword evidence="7" id="KW-0472">Membrane</keyword>